<dbReference type="RefSeq" id="WP_092866961.1">
    <property type="nucleotide sequence ID" value="NZ_FPCH01000002.1"/>
</dbReference>
<dbReference type="InterPro" id="IPR058245">
    <property type="entry name" value="NreC/VraR/RcsB-like_REC"/>
</dbReference>
<evidence type="ECO:0000256" key="1">
    <source>
        <dbReference type="ARBA" id="ARBA00022553"/>
    </source>
</evidence>
<dbReference type="InterPro" id="IPR016032">
    <property type="entry name" value="Sig_transdc_resp-reg_C-effctor"/>
</dbReference>
<dbReference type="InterPro" id="IPR039420">
    <property type="entry name" value="WalR-like"/>
</dbReference>
<dbReference type="InterPro" id="IPR001789">
    <property type="entry name" value="Sig_transdc_resp-reg_receiver"/>
</dbReference>
<dbReference type="PANTHER" id="PTHR43214:SF43">
    <property type="entry name" value="TWO-COMPONENT RESPONSE REGULATOR"/>
    <property type="match status" value="1"/>
</dbReference>
<dbReference type="Gene3D" id="3.40.50.2300">
    <property type="match status" value="1"/>
</dbReference>
<dbReference type="SMART" id="SM00448">
    <property type="entry name" value="REC"/>
    <property type="match status" value="1"/>
</dbReference>
<accession>A0A1I7NDJ8</accession>
<dbReference type="AlphaFoldDB" id="A0A1I7NDJ8"/>
<dbReference type="InterPro" id="IPR011006">
    <property type="entry name" value="CheY-like_superfamily"/>
</dbReference>
<dbReference type="CDD" id="cd17535">
    <property type="entry name" value="REC_NarL-like"/>
    <property type="match status" value="1"/>
</dbReference>
<dbReference type="SMART" id="SM00421">
    <property type="entry name" value="HTH_LUXR"/>
    <property type="match status" value="1"/>
</dbReference>
<dbReference type="SUPFAM" id="SSF52172">
    <property type="entry name" value="CheY-like"/>
    <property type="match status" value="1"/>
</dbReference>
<evidence type="ECO:0000313" key="6">
    <source>
        <dbReference type="EMBL" id="SFV32633.1"/>
    </source>
</evidence>
<keyword evidence="2 6" id="KW-0238">DNA-binding</keyword>
<sequence length="205" mass="22293">MKILIVDDHGVVREGLRKLFVVHFEATVIETAGLEDALAVYAAERPDVVVLDLNLEGAGGLEVLRRIVAADSAARVVVFSMHHEPIYAVRALRGGARGYVSKSAPVEELISAIRKVRAGEQYIDRDLASRIAVSQISSDDPLQSLSTREVEILRMLGQGKSMTAISDNLGIAYKTVANICTQMKVKLGVDRTADLIRLAIETLKT</sequence>
<dbReference type="PRINTS" id="PR00038">
    <property type="entry name" value="HTHLUXR"/>
</dbReference>
<reference evidence="7" key="1">
    <citation type="submission" date="2016-10" db="EMBL/GenBank/DDBJ databases">
        <authorList>
            <person name="Varghese N."/>
            <person name="Submissions S."/>
        </authorList>
    </citation>
    <scope>NUCLEOTIDE SEQUENCE [LARGE SCALE GENOMIC DNA]</scope>
    <source>
        <strain evidence="7">DSM 1565</strain>
    </source>
</reference>
<dbReference type="PROSITE" id="PS50043">
    <property type="entry name" value="HTH_LUXR_2"/>
    <property type="match status" value="1"/>
</dbReference>
<dbReference type="Proteomes" id="UP000199423">
    <property type="component" value="Unassembled WGS sequence"/>
</dbReference>
<dbReference type="SUPFAM" id="SSF46894">
    <property type="entry name" value="C-terminal effector domain of the bipartite response regulators"/>
    <property type="match status" value="1"/>
</dbReference>
<keyword evidence="7" id="KW-1185">Reference proteome</keyword>
<dbReference type="GO" id="GO:0000160">
    <property type="term" value="P:phosphorelay signal transduction system"/>
    <property type="evidence" value="ECO:0007669"/>
    <property type="project" value="InterPro"/>
</dbReference>
<keyword evidence="1 3" id="KW-0597">Phosphoprotein</keyword>
<organism evidence="6 7">
    <name type="scientific">Hyphomicrobium facile</name>
    <dbReference type="NCBI Taxonomy" id="51670"/>
    <lineage>
        <taxon>Bacteria</taxon>
        <taxon>Pseudomonadati</taxon>
        <taxon>Pseudomonadota</taxon>
        <taxon>Alphaproteobacteria</taxon>
        <taxon>Hyphomicrobiales</taxon>
        <taxon>Hyphomicrobiaceae</taxon>
        <taxon>Hyphomicrobium</taxon>
    </lineage>
</organism>
<dbReference type="PANTHER" id="PTHR43214">
    <property type="entry name" value="TWO-COMPONENT RESPONSE REGULATOR"/>
    <property type="match status" value="1"/>
</dbReference>
<evidence type="ECO:0000313" key="7">
    <source>
        <dbReference type="Proteomes" id="UP000199423"/>
    </source>
</evidence>
<proteinExistence type="predicted"/>
<evidence type="ECO:0000256" key="3">
    <source>
        <dbReference type="PROSITE-ProRule" id="PRU00169"/>
    </source>
</evidence>
<dbReference type="Pfam" id="PF00196">
    <property type="entry name" value="GerE"/>
    <property type="match status" value="1"/>
</dbReference>
<protein>
    <submittedName>
        <fullName evidence="6">DNA-binding response regulator, NarL/FixJ family, contains REC and HTH domains</fullName>
    </submittedName>
</protein>
<gene>
    <name evidence="6" type="ORF">SAMN04488557_1670</name>
</gene>
<dbReference type="STRING" id="51670.SAMN04488557_1670"/>
<evidence type="ECO:0000259" key="5">
    <source>
        <dbReference type="PROSITE" id="PS50110"/>
    </source>
</evidence>
<name>A0A1I7NDJ8_9HYPH</name>
<dbReference type="CDD" id="cd06170">
    <property type="entry name" value="LuxR_C_like"/>
    <property type="match status" value="1"/>
</dbReference>
<feature type="domain" description="HTH luxR-type" evidence="4">
    <location>
        <begin position="138"/>
        <end position="203"/>
    </location>
</feature>
<dbReference type="GO" id="GO:0003677">
    <property type="term" value="F:DNA binding"/>
    <property type="evidence" value="ECO:0007669"/>
    <property type="project" value="UniProtKB-KW"/>
</dbReference>
<feature type="modified residue" description="4-aspartylphosphate" evidence="3">
    <location>
        <position position="52"/>
    </location>
</feature>
<feature type="domain" description="Response regulatory" evidence="5">
    <location>
        <begin position="2"/>
        <end position="117"/>
    </location>
</feature>
<dbReference type="EMBL" id="FPCH01000002">
    <property type="protein sequence ID" value="SFV32633.1"/>
    <property type="molecule type" value="Genomic_DNA"/>
</dbReference>
<dbReference type="Pfam" id="PF00072">
    <property type="entry name" value="Response_reg"/>
    <property type="match status" value="1"/>
</dbReference>
<evidence type="ECO:0000259" key="4">
    <source>
        <dbReference type="PROSITE" id="PS50043"/>
    </source>
</evidence>
<dbReference type="GO" id="GO:0006355">
    <property type="term" value="P:regulation of DNA-templated transcription"/>
    <property type="evidence" value="ECO:0007669"/>
    <property type="project" value="InterPro"/>
</dbReference>
<dbReference type="PROSITE" id="PS50110">
    <property type="entry name" value="RESPONSE_REGULATORY"/>
    <property type="match status" value="1"/>
</dbReference>
<dbReference type="InterPro" id="IPR000792">
    <property type="entry name" value="Tscrpt_reg_LuxR_C"/>
</dbReference>
<evidence type="ECO:0000256" key="2">
    <source>
        <dbReference type="ARBA" id="ARBA00023125"/>
    </source>
</evidence>
<dbReference type="OrthoDB" id="3678174at2"/>